<feature type="non-terminal residue" evidence="2">
    <location>
        <position position="347"/>
    </location>
</feature>
<evidence type="ECO:0000256" key="1">
    <source>
        <dbReference type="SAM" id="Phobius"/>
    </source>
</evidence>
<evidence type="ECO:0000313" key="3">
    <source>
        <dbReference type="Proteomes" id="UP001227317"/>
    </source>
</evidence>
<evidence type="ECO:0000313" key="2">
    <source>
        <dbReference type="EMBL" id="MDQ2105938.1"/>
    </source>
</evidence>
<reference evidence="2 3" key="1">
    <citation type="submission" date="2023-06" db="EMBL/GenBank/DDBJ databases">
        <title>Azospirillum isscasensis sp.nov, a bacterium isolated from rhizosphere soil of rice.</title>
        <authorList>
            <person name="Wang H."/>
        </authorList>
    </citation>
    <scope>NUCLEOTIDE SEQUENCE [LARGE SCALE GENOMIC DNA]</scope>
    <source>
        <strain evidence="2 3">C340-1</strain>
    </source>
</reference>
<name>A0ABU0WPN9_9PROT</name>
<organism evidence="2 3">
    <name type="scientific">Azospirillum isscasi</name>
    <dbReference type="NCBI Taxonomy" id="3053926"/>
    <lineage>
        <taxon>Bacteria</taxon>
        <taxon>Pseudomonadati</taxon>
        <taxon>Pseudomonadota</taxon>
        <taxon>Alphaproteobacteria</taxon>
        <taxon>Rhodospirillales</taxon>
        <taxon>Azospirillaceae</taxon>
        <taxon>Azospirillum</taxon>
    </lineage>
</organism>
<keyword evidence="3" id="KW-1185">Reference proteome</keyword>
<keyword evidence="1" id="KW-1133">Transmembrane helix</keyword>
<sequence>MPAEGGGTPGDDRSRAGGLSLRTGLVMLVMAAMLPMLGFAGWTVIRMAETQSAAIERSGQELARTLAVAVDRELMAMETALQVLTTSPHLDNGDLAAFHRQATEVLRHKGIRREGVHILLADAQGQQLMSTRRPFGDPLPRAAVAGVIRRTAESGQTQISEIFNGAIAQHPLVAVALPMNRNGPSDRVLAMSLPAVTLIDVLRRQGLPEGWVAALWDRQGIFITRTASHDSFTGTPIPAEVFRRTASASFGTFSIIGRDGTPLFNAFARSELSGWTVSVGVPQDLIAEPLRRSVTLVLTGGGVLLVLSLAMALAVGRRIADPVAALAGSALALGRDGPHAAPVMTAP</sequence>
<feature type="transmembrane region" description="Helical" evidence="1">
    <location>
        <begin position="25"/>
        <end position="45"/>
    </location>
</feature>
<dbReference type="Gene3D" id="3.30.450.20">
    <property type="entry name" value="PAS domain"/>
    <property type="match status" value="1"/>
</dbReference>
<dbReference type="CDD" id="cd18774">
    <property type="entry name" value="PDC2_HK_sensor"/>
    <property type="match status" value="1"/>
</dbReference>
<keyword evidence="1" id="KW-0812">Transmembrane</keyword>
<gene>
    <name evidence="2" type="ORF">QSG27_24805</name>
</gene>
<feature type="transmembrane region" description="Helical" evidence="1">
    <location>
        <begin position="294"/>
        <end position="315"/>
    </location>
</feature>
<dbReference type="CDD" id="cd18773">
    <property type="entry name" value="PDC1_HK_sensor"/>
    <property type="match status" value="1"/>
</dbReference>
<comment type="caution">
    <text evidence="2">The sequence shown here is derived from an EMBL/GenBank/DDBJ whole genome shotgun (WGS) entry which is preliminary data.</text>
</comment>
<proteinExistence type="predicted"/>
<keyword evidence="1" id="KW-0472">Membrane</keyword>
<accession>A0ABU0WPN9</accession>
<dbReference type="RefSeq" id="WP_306710877.1">
    <property type="nucleotide sequence ID" value="NZ_JAUJFI010000182.1"/>
</dbReference>
<dbReference type="Proteomes" id="UP001227317">
    <property type="component" value="Unassembled WGS sequence"/>
</dbReference>
<dbReference type="EMBL" id="JAUJFI010000182">
    <property type="protein sequence ID" value="MDQ2105938.1"/>
    <property type="molecule type" value="Genomic_DNA"/>
</dbReference>
<protein>
    <submittedName>
        <fullName evidence="2">Cache domain-containing protein</fullName>
    </submittedName>
</protein>